<evidence type="ECO:0000313" key="3">
    <source>
        <dbReference type="EMBL" id="KMZ69851.1"/>
    </source>
</evidence>
<keyword evidence="2" id="KW-0472">Membrane</keyword>
<keyword evidence="2" id="KW-1133">Transmembrane helix</keyword>
<dbReference type="PANTHER" id="PTHR37716:SF1">
    <property type="entry name" value="OS07G0568900 PROTEIN"/>
    <property type="match status" value="1"/>
</dbReference>
<dbReference type="OrthoDB" id="780445at2759"/>
<evidence type="ECO:0000256" key="1">
    <source>
        <dbReference type="SAM" id="MobiDB-lite"/>
    </source>
</evidence>
<keyword evidence="4" id="KW-1185">Reference proteome</keyword>
<feature type="compositionally biased region" description="Low complexity" evidence="1">
    <location>
        <begin position="82"/>
        <end position="93"/>
    </location>
</feature>
<keyword evidence="2" id="KW-0812">Transmembrane</keyword>
<reference evidence="4" key="1">
    <citation type="journal article" date="2016" name="Nature">
        <title>The genome of the seagrass Zostera marina reveals angiosperm adaptation to the sea.</title>
        <authorList>
            <person name="Olsen J.L."/>
            <person name="Rouze P."/>
            <person name="Verhelst B."/>
            <person name="Lin Y.-C."/>
            <person name="Bayer T."/>
            <person name="Collen J."/>
            <person name="Dattolo E."/>
            <person name="De Paoli E."/>
            <person name="Dittami S."/>
            <person name="Maumus F."/>
            <person name="Michel G."/>
            <person name="Kersting A."/>
            <person name="Lauritano C."/>
            <person name="Lohaus R."/>
            <person name="Toepel M."/>
            <person name="Tonon T."/>
            <person name="Vanneste K."/>
            <person name="Amirebrahimi M."/>
            <person name="Brakel J."/>
            <person name="Bostroem C."/>
            <person name="Chovatia M."/>
            <person name="Grimwood J."/>
            <person name="Jenkins J.W."/>
            <person name="Jueterbock A."/>
            <person name="Mraz A."/>
            <person name="Stam W.T."/>
            <person name="Tice H."/>
            <person name="Bornberg-Bauer E."/>
            <person name="Green P.J."/>
            <person name="Pearson G.A."/>
            <person name="Procaccini G."/>
            <person name="Duarte C.M."/>
            <person name="Schmutz J."/>
            <person name="Reusch T.B.H."/>
            <person name="Van de Peer Y."/>
        </authorList>
    </citation>
    <scope>NUCLEOTIDE SEQUENCE [LARGE SCALE GENOMIC DNA]</scope>
    <source>
        <strain evidence="4">cv. Finnish</strain>
    </source>
</reference>
<feature type="transmembrane region" description="Helical" evidence="2">
    <location>
        <begin position="113"/>
        <end position="136"/>
    </location>
</feature>
<proteinExistence type="predicted"/>
<name>A0A0K9PLK0_ZOSMR</name>
<feature type="region of interest" description="Disordered" evidence="1">
    <location>
        <begin position="63"/>
        <end position="97"/>
    </location>
</feature>
<dbReference type="PANTHER" id="PTHR37716">
    <property type="entry name" value="OS07G0568900 PROTEIN"/>
    <property type="match status" value="1"/>
</dbReference>
<protein>
    <submittedName>
        <fullName evidence="3">Uncharacterized protein</fullName>
    </submittedName>
</protein>
<dbReference type="EMBL" id="LFYR01000744">
    <property type="protein sequence ID" value="KMZ69851.1"/>
    <property type="molecule type" value="Genomic_DNA"/>
</dbReference>
<sequence>MVSIVSGQCCPWRCFFSTSRRLRLSSQIRNSVGGPDKEDEPTQFKIDPETTREALKKLDQQFQSLSQKTQPSVKSEEEKNKNNSSDSSYIDSDMGMRRKIGREQDMPEISGSFLGYSAAILLAITFLTNILFIVFVQPAFDS</sequence>
<gene>
    <name evidence="3" type="ORF">ZOSMA_205G00270</name>
</gene>
<comment type="caution">
    <text evidence="3">The sequence shown here is derived from an EMBL/GenBank/DDBJ whole genome shotgun (WGS) entry which is preliminary data.</text>
</comment>
<dbReference type="Proteomes" id="UP000036987">
    <property type="component" value="Unassembled WGS sequence"/>
</dbReference>
<organism evidence="3 4">
    <name type="scientific">Zostera marina</name>
    <name type="common">Eelgrass</name>
    <dbReference type="NCBI Taxonomy" id="29655"/>
    <lineage>
        <taxon>Eukaryota</taxon>
        <taxon>Viridiplantae</taxon>
        <taxon>Streptophyta</taxon>
        <taxon>Embryophyta</taxon>
        <taxon>Tracheophyta</taxon>
        <taxon>Spermatophyta</taxon>
        <taxon>Magnoliopsida</taxon>
        <taxon>Liliopsida</taxon>
        <taxon>Zosteraceae</taxon>
        <taxon>Zostera</taxon>
    </lineage>
</organism>
<evidence type="ECO:0000256" key="2">
    <source>
        <dbReference type="SAM" id="Phobius"/>
    </source>
</evidence>
<evidence type="ECO:0000313" key="4">
    <source>
        <dbReference type="Proteomes" id="UP000036987"/>
    </source>
</evidence>
<accession>A0A0K9PLK0</accession>
<dbReference type="AlphaFoldDB" id="A0A0K9PLK0"/>